<dbReference type="GO" id="GO:0009279">
    <property type="term" value="C:cell outer membrane"/>
    <property type="evidence" value="ECO:0007669"/>
    <property type="project" value="UniProtKB-SubCell"/>
</dbReference>
<evidence type="ECO:0000256" key="9">
    <source>
        <dbReference type="ARBA" id="ARBA00023237"/>
    </source>
</evidence>
<evidence type="ECO:0000259" key="12">
    <source>
        <dbReference type="SMART" id="SM00965"/>
    </source>
</evidence>
<keyword evidence="2 10" id="KW-0813">Transport</keyword>
<comment type="similarity">
    <text evidence="10 11">Belongs to the TonB-dependent receptor family.</text>
</comment>
<gene>
    <name evidence="13" type="ORF">DRW42_26580</name>
</gene>
<organism evidence="13 14">
    <name type="scientific">Pedobacter miscanthi</name>
    <dbReference type="NCBI Taxonomy" id="2259170"/>
    <lineage>
        <taxon>Bacteria</taxon>
        <taxon>Pseudomonadati</taxon>
        <taxon>Bacteroidota</taxon>
        <taxon>Sphingobacteriia</taxon>
        <taxon>Sphingobacteriales</taxon>
        <taxon>Sphingobacteriaceae</taxon>
        <taxon>Pedobacter</taxon>
    </lineage>
</organism>
<dbReference type="Pfam" id="PF13715">
    <property type="entry name" value="CarbopepD_reg_2"/>
    <property type="match status" value="1"/>
</dbReference>
<keyword evidence="6" id="KW-0408">Iron</keyword>
<dbReference type="EMBL" id="QNQU01000037">
    <property type="protein sequence ID" value="RBQ02439.1"/>
    <property type="molecule type" value="Genomic_DNA"/>
</dbReference>
<evidence type="ECO:0000256" key="4">
    <source>
        <dbReference type="ARBA" id="ARBA00022496"/>
    </source>
</evidence>
<protein>
    <submittedName>
        <fullName evidence="13">SusC/RagA family TonB-linked outer membrane protein</fullName>
    </submittedName>
</protein>
<keyword evidence="3 10" id="KW-1134">Transmembrane beta strand</keyword>
<keyword evidence="9 10" id="KW-0998">Cell outer membrane</keyword>
<comment type="subcellular location">
    <subcellularLocation>
        <location evidence="1 10">Cell outer membrane</location>
        <topology evidence="1 10">Multi-pass membrane protein</topology>
    </subcellularLocation>
</comment>
<feature type="domain" description="Secretin/TonB short N-terminal" evidence="12">
    <location>
        <begin position="69"/>
        <end position="121"/>
    </location>
</feature>
<dbReference type="NCBIfam" id="TIGR04056">
    <property type="entry name" value="OMP_RagA_SusC"/>
    <property type="match status" value="1"/>
</dbReference>
<evidence type="ECO:0000256" key="5">
    <source>
        <dbReference type="ARBA" id="ARBA00022692"/>
    </source>
</evidence>
<evidence type="ECO:0000256" key="1">
    <source>
        <dbReference type="ARBA" id="ARBA00004571"/>
    </source>
</evidence>
<dbReference type="SUPFAM" id="SSF49464">
    <property type="entry name" value="Carboxypeptidase regulatory domain-like"/>
    <property type="match status" value="1"/>
</dbReference>
<dbReference type="InterPro" id="IPR039426">
    <property type="entry name" value="TonB-dep_rcpt-like"/>
</dbReference>
<dbReference type="InterPro" id="IPR036942">
    <property type="entry name" value="Beta-barrel_TonB_sf"/>
</dbReference>
<dbReference type="InterPro" id="IPR012910">
    <property type="entry name" value="Plug_dom"/>
</dbReference>
<keyword evidence="5 10" id="KW-0812">Transmembrane</keyword>
<dbReference type="InterPro" id="IPR023996">
    <property type="entry name" value="TonB-dep_OMP_SusC/RagA"/>
</dbReference>
<dbReference type="Pfam" id="PF07715">
    <property type="entry name" value="Plug"/>
    <property type="match status" value="1"/>
</dbReference>
<dbReference type="SMART" id="SM00965">
    <property type="entry name" value="STN"/>
    <property type="match status" value="1"/>
</dbReference>
<keyword evidence="14" id="KW-1185">Reference proteome</keyword>
<dbReference type="Gene3D" id="3.55.50.30">
    <property type="match status" value="1"/>
</dbReference>
<keyword evidence="7 11" id="KW-0798">TonB box</keyword>
<keyword evidence="8 10" id="KW-0472">Membrane</keyword>
<dbReference type="Proteomes" id="UP000252081">
    <property type="component" value="Unassembled WGS sequence"/>
</dbReference>
<evidence type="ECO:0000313" key="13">
    <source>
        <dbReference type="EMBL" id="RBQ02439.1"/>
    </source>
</evidence>
<evidence type="ECO:0000256" key="3">
    <source>
        <dbReference type="ARBA" id="ARBA00022452"/>
    </source>
</evidence>
<evidence type="ECO:0000256" key="8">
    <source>
        <dbReference type="ARBA" id="ARBA00023136"/>
    </source>
</evidence>
<dbReference type="InterPro" id="IPR037066">
    <property type="entry name" value="Plug_dom_sf"/>
</dbReference>
<evidence type="ECO:0000256" key="11">
    <source>
        <dbReference type="RuleBase" id="RU003357"/>
    </source>
</evidence>
<dbReference type="Gene3D" id="2.170.130.10">
    <property type="entry name" value="TonB-dependent receptor, plug domain"/>
    <property type="match status" value="1"/>
</dbReference>
<dbReference type="PROSITE" id="PS52016">
    <property type="entry name" value="TONB_DEPENDENT_REC_3"/>
    <property type="match status" value="1"/>
</dbReference>
<comment type="caution">
    <text evidence="13">The sequence shown here is derived from an EMBL/GenBank/DDBJ whole genome shotgun (WGS) entry which is preliminary data.</text>
</comment>
<keyword evidence="4" id="KW-0410">Iron transport</keyword>
<dbReference type="InterPro" id="IPR008969">
    <property type="entry name" value="CarboxyPept-like_regulatory"/>
</dbReference>
<evidence type="ECO:0000256" key="10">
    <source>
        <dbReference type="PROSITE-ProRule" id="PRU01360"/>
    </source>
</evidence>
<sequence length="1097" mass="119173">MNFYAFTKGMARPCPDSKVLIKTMKLLIILSTAFLMQVSASTFGQKINLNVRDIPFKTALETIAEQAGVNVVYPDALLGNTKNVRVSFKGLSLTEALDRILEGQPNLAYELKDKTIVLKKSASTYIDKVKNLADALFTADIDARGKVVDSLGLGIPGATVKIIGKPKIVYTNSGGDFIIPGLKGGEMLEISYVGYTTVVLPAKADLGIIRLKASIGKLDEVTVMSYSQTTRRLSTGSTGKVTGDEITKQPVSNAVIALQGRVPGLFITQSAGYAGGNVSVTIRGQNSLTLNSSAPLYIVDGVPFGSGPVEKSIGAFSPQSDFSPLNTINPAEIDNVVVLKDADATAIYGSRGANGVILITTKKGRPGRTNVTADFSQGFGEASNLVKMLGTEEYLNIRRQAFANDNITPTAANAPDLVLFDQNAFTNFPQLLIGNTSKQTNAGLAISGGDAFTQFTLGGTFRRESTVYYDRSDDKATQLRLSLQHKSRNSKFATTATVSYNSDNNQIPIYNMNLTNYGLPPNYPLYTPTGALYWGPGYTNPLAAFNTYNNLKSTNLNAAATLRYTILPGLDIKANGGYNLIDVKGNMVTPVSATNPSFNSLPQITSNNNYIRTYIAEPQVTYGFDTGKGKLNLIAGGTWQQVETVQPFWILGNYTNPQLATSLNQVNILAKNSDYADFRYTSVYGRAEYNLNNKYLVSANIRRDGSTKFGANNRFGNFGSAALGWIFSKEKLISDNLKWLSYGKLRASYGTVGNDKIRDYEYQSNYSGSSTYGPSTTLTPARVANPYLKWEETKKLDIALEMGFLKDRILFTAAYYRNRSTNLLQSVPLAAQTGFSQYTSNFDATVQNRGLELELNTINIEKGGFRWTSSFNITFPENKLVSYPGLLTSTNNNTYVVGQSLNLRTVYQSTGIVNGIATVADLNGDGVITGGIFENGKGDQHVYGNNDPKYYGGFNNTFTYKGFELDIFLTGISRTATRGDLNFGTYPGFGYNLPVTLADVGLKYSTNTASAAGSKYNLFTGSDTAVESASFIRLRNVSLSYSVPASFSKKIGMSSLQVYVRGQNLITFTNYKGLDPETLTTQIPPLKMFTTGIRATF</sequence>
<evidence type="ECO:0000256" key="2">
    <source>
        <dbReference type="ARBA" id="ARBA00022448"/>
    </source>
</evidence>
<dbReference type="InterPro" id="IPR011662">
    <property type="entry name" value="Secretin/TonB_short_N"/>
</dbReference>
<evidence type="ECO:0000256" key="7">
    <source>
        <dbReference type="ARBA" id="ARBA00023077"/>
    </source>
</evidence>
<reference evidence="13 14" key="1">
    <citation type="submission" date="2018-07" db="EMBL/GenBank/DDBJ databases">
        <title>A draft genome of a endophytic bacteria, a new species of Pedobacter.</title>
        <authorList>
            <person name="Zhang Z.D."/>
            <person name="Chen Z.J."/>
        </authorList>
    </citation>
    <scope>NUCLEOTIDE SEQUENCE [LARGE SCALE GENOMIC DNA]</scope>
    <source>
        <strain evidence="13 14">RS10</strain>
    </source>
</reference>
<dbReference type="Gene3D" id="2.40.170.20">
    <property type="entry name" value="TonB-dependent receptor, beta-barrel domain"/>
    <property type="match status" value="1"/>
</dbReference>
<keyword evidence="4" id="KW-0406">Ion transport</keyword>
<dbReference type="Pfam" id="PF00593">
    <property type="entry name" value="TonB_dep_Rec_b-barrel"/>
    <property type="match status" value="1"/>
</dbReference>
<dbReference type="AlphaFoldDB" id="A0A366KMP8"/>
<dbReference type="GO" id="GO:0006826">
    <property type="term" value="P:iron ion transport"/>
    <property type="evidence" value="ECO:0007669"/>
    <property type="project" value="UniProtKB-KW"/>
</dbReference>
<dbReference type="SUPFAM" id="SSF56935">
    <property type="entry name" value="Porins"/>
    <property type="match status" value="1"/>
</dbReference>
<evidence type="ECO:0000256" key="6">
    <source>
        <dbReference type="ARBA" id="ARBA00023004"/>
    </source>
</evidence>
<dbReference type="InterPro" id="IPR023997">
    <property type="entry name" value="TonB-dep_OMP_SusC/RagA_CS"/>
</dbReference>
<dbReference type="InterPro" id="IPR000531">
    <property type="entry name" value="Beta-barrel_TonB"/>
</dbReference>
<proteinExistence type="inferred from homology"/>
<dbReference type="NCBIfam" id="TIGR04057">
    <property type="entry name" value="SusC_RagA_signa"/>
    <property type="match status" value="1"/>
</dbReference>
<name>A0A366KMP8_9SPHI</name>
<evidence type="ECO:0000313" key="14">
    <source>
        <dbReference type="Proteomes" id="UP000252081"/>
    </source>
</evidence>
<accession>A0A366KMP8</accession>